<sequence length="213" mass="23435">MHPSENDDPESRLPSQTNPTEKSNLHRESPPPNYSSTKSTANGSTSSSSVPYTYQELPGSVVCPTCNGAGRIPRGQEEDLVALIPYTDDRLRPRRTKLYVCLSIVFCGLVAGVLCAFLLTKPVYMSIHNITTNRIQLNKTVPIIILDLEITYNISNSNFPAIYLNNMTVIGTQSFNPQPVVSNASVIDIKVRGRSSNQFAVNVTAIFTDQFIP</sequence>
<dbReference type="STRING" id="307972.A0A2G8KN65"/>
<dbReference type="PANTHER" id="PTHR28556:SF4">
    <property type="entry name" value="TRANSMEMBRANE PROTEIN 106A"/>
    <property type="match status" value="1"/>
</dbReference>
<feature type="compositionally biased region" description="Polar residues" evidence="1">
    <location>
        <begin position="13"/>
        <end position="22"/>
    </location>
</feature>
<accession>A0A2G8KN65</accession>
<evidence type="ECO:0000313" key="4">
    <source>
        <dbReference type="EMBL" id="PIK49378.1"/>
    </source>
</evidence>
<name>A0A2G8KN65_STIJA</name>
<feature type="transmembrane region" description="Helical" evidence="2">
    <location>
        <begin position="98"/>
        <end position="119"/>
    </location>
</feature>
<feature type="compositionally biased region" description="Low complexity" evidence="1">
    <location>
        <begin position="35"/>
        <end position="49"/>
    </location>
</feature>
<dbReference type="Pfam" id="PF21002">
    <property type="entry name" value="TMEM106_N"/>
    <property type="match status" value="1"/>
</dbReference>
<gene>
    <name evidence="4" type="ORF">BSL78_13768</name>
</gene>
<dbReference type="OrthoDB" id="508875at2759"/>
<proteinExistence type="predicted"/>
<feature type="region of interest" description="Disordered" evidence="1">
    <location>
        <begin position="1"/>
        <end position="50"/>
    </location>
</feature>
<feature type="domain" description="Transmembrane protein 106 N-terminal" evidence="3">
    <location>
        <begin position="21"/>
        <end position="97"/>
    </location>
</feature>
<evidence type="ECO:0000313" key="5">
    <source>
        <dbReference type="Proteomes" id="UP000230750"/>
    </source>
</evidence>
<dbReference type="AlphaFoldDB" id="A0A2G8KN65"/>
<keyword evidence="2 4" id="KW-0812">Transmembrane</keyword>
<dbReference type="InterPro" id="IPR009790">
    <property type="entry name" value="TMEM106"/>
</dbReference>
<comment type="caution">
    <text evidence="4">The sequence shown here is derived from an EMBL/GenBank/DDBJ whole genome shotgun (WGS) entry which is preliminary data.</text>
</comment>
<keyword evidence="5" id="KW-1185">Reference proteome</keyword>
<organism evidence="4 5">
    <name type="scientific">Stichopus japonicus</name>
    <name type="common">Sea cucumber</name>
    <dbReference type="NCBI Taxonomy" id="307972"/>
    <lineage>
        <taxon>Eukaryota</taxon>
        <taxon>Metazoa</taxon>
        <taxon>Echinodermata</taxon>
        <taxon>Eleutherozoa</taxon>
        <taxon>Echinozoa</taxon>
        <taxon>Holothuroidea</taxon>
        <taxon>Aspidochirotacea</taxon>
        <taxon>Aspidochirotida</taxon>
        <taxon>Stichopodidae</taxon>
        <taxon>Apostichopus</taxon>
    </lineage>
</organism>
<evidence type="ECO:0000256" key="1">
    <source>
        <dbReference type="SAM" id="MobiDB-lite"/>
    </source>
</evidence>
<dbReference type="InterPro" id="IPR048511">
    <property type="entry name" value="TMEM106_N"/>
</dbReference>
<evidence type="ECO:0000259" key="3">
    <source>
        <dbReference type="Pfam" id="PF21002"/>
    </source>
</evidence>
<keyword evidence="2" id="KW-1133">Transmembrane helix</keyword>
<dbReference type="Proteomes" id="UP000230750">
    <property type="component" value="Unassembled WGS sequence"/>
</dbReference>
<dbReference type="EMBL" id="MRZV01000469">
    <property type="protein sequence ID" value="PIK49378.1"/>
    <property type="molecule type" value="Genomic_DNA"/>
</dbReference>
<reference evidence="4 5" key="1">
    <citation type="journal article" date="2017" name="PLoS Biol.">
        <title>The sea cucumber genome provides insights into morphological evolution and visceral regeneration.</title>
        <authorList>
            <person name="Zhang X."/>
            <person name="Sun L."/>
            <person name="Yuan J."/>
            <person name="Sun Y."/>
            <person name="Gao Y."/>
            <person name="Zhang L."/>
            <person name="Li S."/>
            <person name="Dai H."/>
            <person name="Hamel J.F."/>
            <person name="Liu C."/>
            <person name="Yu Y."/>
            <person name="Liu S."/>
            <person name="Lin W."/>
            <person name="Guo K."/>
            <person name="Jin S."/>
            <person name="Xu P."/>
            <person name="Storey K.B."/>
            <person name="Huan P."/>
            <person name="Zhang T."/>
            <person name="Zhou Y."/>
            <person name="Zhang J."/>
            <person name="Lin C."/>
            <person name="Li X."/>
            <person name="Xing L."/>
            <person name="Huo D."/>
            <person name="Sun M."/>
            <person name="Wang L."/>
            <person name="Mercier A."/>
            <person name="Li F."/>
            <person name="Yang H."/>
            <person name="Xiang J."/>
        </authorList>
    </citation>
    <scope>NUCLEOTIDE SEQUENCE [LARGE SCALE GENOMIC DNA]</scope>
    <source>
        <strain evidence="4">Shaxun</strain>
        <tissue evidence="4">Muscle</tissue>
    </source>
</reference>
<evidence type="ECO:0000256" key="2">
    <source>
        <dbReference type="SAM" id="Phobius"/>
    </source>
</evidence>
<keyword evidence="2" id="KW-0472">Membrane</keyword>
<dbReference type="PANTHER" id="PTHR28556">
    <property type="entry name" value="TRANSMEMBRANE PROTEIN 106B"/>
    <property type="match status" value="1"/>
</dbReference>
<protein>
    <submittedName>
        <fullName evidence="4">Putative transmembrane protein</fullName>
    </submittedName>
</protein>